<name>A0A2I0QXS8_9BACI</name>
<reference evidence="1 2" key="1">
    <citation type="submission" date="2017-06" db="EMBL/GenBank/DDBJ databases">
        <title>the draft geome sequence of Illustriluteabacillus marina B3227.</title>
        <authorList>
            <person name="He R.-H."/>
            <person name="Du Z.-J."/>
        </authorList>
    </citation>
    <scope>NUCLEOTIDE SEQUENCE [LARGE SCALE GENOMIC DNA]</scope>
    <source>
        <strain evidence="1 2">B3227</strain>
    </source>
</reference>
<dbReference type="RefSeq" id="WP_101330887.1">
    <property type="nucleotide sequence ID" value="NZ_PJNH01000001.1"/>
</dbReference>
<organism evidence="1 2">
    <name type="scientific">Halalkalibacillus sediminis</name>
    <dbReference type="NCBI Taxonomy" id="2018042"/>
    <lineage>
        <taxon>Bacteria</taxon>
        <taxon>Bacillati</taxon>
        <taxon>Bacillota</taxon>
        <taxon>Bacilli</taxon>
        <taxon>Bacillales</taxon>
        <taxon>Bacillaceae</taxon>
        <taxon>Halalkalibacillus</taxon>
    </lineage>
</organism>
<dbReference type="Pfam" id="PF05120">
    <property type="entry name" value="GvpG"/>
    <property type="match status" value="1"/>
</dbReference>
<comment type="caution">
    <text evidence="1">The sequence shown here is derived from an EMBL/GenBank/DDBJ whole genome shotgun (WGS) entry which is preliminary data.</text>
</comment>
<dbReference type="OrthoDB" id="2405115at2"/>
<gene>
    <name evidence="1" type="ORF">CEY16_05165</name>
</gene>
<dbReference type="InterPro" id="IPR007804">
    <property type="entry name" value="GvpG"/>
</dbReference>
<evidence type="ECO:0000313" key="1">
    <source>
        <dbReference type="EMBL" id="PKR79143.1"/>
    </source>
</evidence>
<proteinExistence type="predicted"/>
<dbReference type="AlphaFoldDB" id="A0A2I0QXS8"/>
<dbReference type="EMBL" id="PJNH01000001">
    <property type="protein sequence ID" value="PKR79143.1"/>
    <property type="molecule type" value="Genomic_DNA"/>
</dbReference>
<evidence type="ECO:0000313" key="2">
    <source>
        <dbReference type="Proteomes" id="UP000243524"/>
    </source>
</evidence>
<dbReference type="Proteomes" id="UP000243524">
    <property type="component" value="Unassembled WGS sequence"/>
</dbReference>
<keyword evidence="2" id="KW-1185">Reference proteome</keyword>
<sequence>MIHKLFTWPIDTVVFVGKKVKDEVDKELYDADEIQKKLVNLEMMYEMEEVTDAQYEEQYNELMERYRVAKEMEQESMKNSLDE</sequence>
<accession>A0A2I0QXS8</accession>
<protein>
    <submittedName>
        <fullName evidence="1">Gas vesicle protein GvpG</fullName>
    </submittedName>
</protein>